<evidence type="ECO:0000313" key="1">
    <source>
        <dbReference type="EMBL" id="TDC20055.1"/>
    </source>
</evidence>
<dbReference type="Proteomes" id="UP000295431">
    <property type="component" value="Unassembled WGS sequence"/>
</dbReference>
<organism evidence="1 2">
    <name type="scientific">Actinomadura bangladeshensis</name>
    <dbReference type="NCBI Taxonomy" id="453573"/>
    <lineage>
        <taxon>Bacteria</taxon>
        <taxon>Bacillati</taxon>
        <taxon>Actinomycetota</taxon>
        <taxon>Actinomycetes</taxon>
        <taxon>Streptosporangiales</taxon>
        <taxon>Thermomonosporaceae</taxon>
        <taxon>Actinomadura</taxon>
    </lineage>
</organism>
<name>A0A4R4PC82_9ACTN</name>
<dbReference type="Pfam" id="PF05721">
    <property type="entry name" value="PhyH"/>
    <property type="match status" value="1"/>
</dbReference>
<protein>
    <recommendedName>
        <fullName evidence="3">Phytanoyl-CoA dioxygenase family protein</fullName>
    </recommendedName>
</protein>
<dbReference type="SUPFAM" id="SSF51197">
    <property type="entry name" value="Clavaminate synthase-like"/>
    <property type="match status" value="1"/>
</dbReference>
<dbReference type="RefSeq" id="WP_131936189.1">
    <property type="nucleotide sequence ID" value="NZ_BAAAMX010000001.1"/>
</dbReference>
<proteinExistence type="predicted"/>
<reference evidence="1 2" key="1">
    <citation type="submission" date="2019-03" db="EMBL/GenBank/DDBJ databases">
        <title>Draft genome sequences of novel Actinobacteria.</title>
        <authorList>
            <person name="Sahin N."/>
            <person name="Ay H."/>
            <person name="Saygin H."/>
        </authorList>
    </citation>
    <scope>NUCLEOTIDE SEQUENCE [LARGE SCALE GENOMIC DNA]</scope>
    <source>
        <strain evidence="1 2">DSM 45347</strain>
    </source>
</reference>
<dbReference type="GO" id="GO:0016706">
    <property type="term" value="F:2-oxoglutarate-dependent dioxygenase activity"/>
    <property type="evidence" value="ECO:0007669"/>
    <property type="project" value="UniProtKB-ARBA"/>
</dbReference>
<dbReference type="GO" id="GO:0005506">
    <property type="term" value="F:iron ion binding"/>
    <property type="evidence" value="ECO:0007669"/>
    <property type="project" value="UniProtKB-ARBA"/>
</dbReference>
<evidence type="ECO:0008006" key="3">
    <source>
        <dbReference type="Google" id="ProtNLM"/>
    </source>
</evidence>
<dbReference type="Gene3D" id="2.60.120.620">
    <property type="entry name" value="q2cbj1_9rhob like domain"/>
    <property type="match status" value="1"/>
</dbReference>
<dbReference type="PANTHER" id="PTHR20883">
    <property type="entry name" value="PHYTANOYL-COA DIOXYGENASE DOMAIN CONTAINING 1"/>
    <property type="match status" value="1"/>
</dbReference>
<keyword evidence="2" id="KW-1185">Reference proteome</keyword>
<dbReference type="OrthoDB" id="9791262at2"/>
<comment type="caution">
    <text evidence="1">The sequence shown here is derived from an EMBL/GenBank/DDBJ whole genome shotgun (WGS) entry which is preliminary data.</text>
</comment>
<dbReference type="PANTHER" id="PTHR20883:SF48">
    <property type="entry name" value="ECTOINE DIOXYGENASE"/>
    <property type="match status" value="1"/>
</dbReference>
<dbReference type="AlphaFoldDB" id="A0A4R4PC82"/>
<dbReference type="InterPro" id="IPR008775">
    <property type="entry name" value="Phytyl_CoA_dOase-like"/>
</dbReference>
<accession>A0A4R4PC82</accession>
<gene>
    <name evidence="1" type="ORF">E1284_01505</name>
</gene>
<dbReference type="EMBL" id="SMJW01000003">
    <property type="protein sequence ID" value="TDC20055.1"/>
    <property type="molecule type" value="Genomic_DNA"/>
</dbReference>
<evidence type="ECO:0000313" key="2">
    <source>
        <dbReference type="Proteomes" id="UP000295431"/>
    </source>
</evidence>
<sequence length="277" mass="30574">MRAGGRTHLSTEFVISDQAAGYPRRTVTTTATPEDLDALVRSGYLVRRRLLDEAAAGVLADAVLRLAEAEEGRPEAEELPGDSAYIRSLLDKDPLFHPLLRLEPALSIARTLLGPQVWIDLEARLNHAGRPGVAVPWHAHLPVIPDPLPPLFSHPHQIHCLIYLDPVTEREGALCLLPGSHRDGAVRIPLGDRSDRDGQVELFFEPGDAVLIHAGLWHRTVPSEAAAGYRRLLLLGFVPSWQRADTGRGVRAERPLTEELARDGDAETRELLGEFQW</sequence>